<feature type="transmembrane region" description="Helical" evidence="1">
    <location>
        <begin position="70"/>
        <end position="90"/>
    </location>
</feature>
<dbReference type="Proteomes" id="UP000054770">
    <property type="component" value="Unassembled WGS sequence"/>
</dbReference>
<gene>
    <name evidence="2" type="ORF">AWB68_08773</name>
</gene>
<dbReference type="AlphaFoldDB" id="A0A158L6T1"/>
<name>A0A158L6T1_9BURK</name>
<evidence type="ECO:0000313" key="3">
    <source>
        <dbReference type="Proteomes" id="UP000054770"/>
    </source>
</evidence>
<keyword evidence="3" id="KW-1185">Reference proteome</keyword>
<keyword evidence="1" id="KW-0472">Membrane</keyword>
<accession>A0A158L6T1</accession>
<keyword evidence="1" id="KW-1133">Transmembrane helix</keyword>
<keyword evidence="1" id="KW-0812">Transmembrane</keyword>
<reference evidence="2" key="1">
    <citation type="submission" date="2016-01" db="EMBL/GenBank/DDBJ databases">
        <authorList>
            <person name="Peeters C."/>
        </authorList>
    </citation>
    <scope>NUCLEOTIDE SEQUENCE [LARGE SCALE GENOMIC DNA]</scope>
    <source>
        <strain evidence="2">LMG 22940</strain>
    </source>
</reference>
<sequence length="111" mass="11553">MPGLFASTSLQPFTRSSTADTGGPFSMITLPLPLIFFERKSHASCPAWMLFVCTVASAPAAATSTATTTMPAACAFFTAGSIAFGSAALSRMMSTCAEMKLSICVNCLFMS</sequence>
<evidence type="ECO:0000313" key="2">
    <source>
        <dbReference type="EMBL" id="SAL88431.1"/>
    </source>
</evidence>
<protein>
    <submittedName>
        <fullName evidence="2">Uncharacterized protein</fullName>
    </submittedName>
</protein>
<comment type="caution">
    <text evidence="2">The sequence shown here is derived from an EMBL/GenBank/DDBJ whole genome shotgun (WGS) entry which is preliminary data.</text>
</comment>
<dbReference type="EMBL" id="FCON02000415">
    <property type="protein sequence ID" value="SAL88431.1"/>
    <property type="molecule type" value="Genomic_DNA"/>
</dbReference>
<evidence type="ECO:0000256" key="1">
    <source>
        <dbReference type="SAM" id="Phobius"/>
    </source>
</evidence>
<proteinExistence type="predicted"/>
<organism evidence="2 3">
    <name type="scientific">Caballeronia choica</name>
    <dbReference type="NCBI Taxonomy" id="326476"/>
    <lineage>
        <taxon>Bacteria</taxon>
        <taxon>Pseudomonadati</taxon>
        <taxon>Pseudomonadota</taxon>
        <taxon>Betaproteobacteria</taxon>
        <taxon>Burkholderiales</taxon>
        <taxon>Burkholderiaceae</taxon>
        <taxon>Caballeronia</taxon>
    </lineage>
</organism>